<dbReference type="PANTHER" id="PTHR43459:SF1">
    <property type="entry name" value="EG:BACN32G11.4 PROTEIN"/>
    <property type="match status" value="1"/>
</dbReference>
<dbReference type="InterPro" id="IPR014748">
    <property type="entry name" value="Enoyl-CoA_hydra_C"/>
</dbReference>
<dbReference type="InterPro" id="IPR001753">
    <property type="entry name" value="Enoyl-CoA_hydra/iso"/>
</dbReference>
<dbReference type="EMBL" id="FNIJ01000006">
    <property type="protein sequence ID" value="SDN88319.1"/>
    <property type="molecule type" value="Genomic_DNA"/>
</dbReference>
<keyword evidence="3" id="KW-1185">Reference proteome</keyword>
<sequence>MSYQSITCAREGAVAVITLNQPKSLNALSEAMLLEVLDALAEVRRDKAVRALLLTANGRLFSAGADLDALTRKNDLGLSRGENVARMMRNVFNKVTAELRELPVPVVVALNGGVAGGAVGIALAGDVIVAARSAYFYLPFVTKLGLIPDLGGTWFLQRMLGSARALALSLTGERWSAEQAEHWGMVHACVDDEQLPETAMNLALQLSRLPAHGVVEARRAFDAASRNDLAGQLAYEADRQGELLDLPTFEEGVQAFFDKREPEFAGRD</sequence>
<dbReference type="InterPro" id="IPR029045">
    <property type="entry name" value="ClpP/crotonase-like_dom_sf"/>
</dbReference>
<organism evidence="2 3">
    <name type="scientific">Pseudomonas jinjuensis</name>
    <dbReference type="NCBI Taxonomy" id="198616"/>
    <lineage>
        <taxon>Bacteria</taxon>
        <taxon>Pseudomonadati</taxon>
        <taxon>Pseudomonadota</taxon>
        <taxon>Gammaproteobacteria</taxon>
        <taxon>Pseudomonadales</taxon>
        <taxon>Pseudomonadaceae</taxon>
        <taxon>Pseudomonas</taxon>
    </lineage>
</organism>
<dbReference type="STRING" id="198616.SAMN05216193_10614"/>
<gene>
    <name evidence="2" type="ORF">SAMN05216193_10614</name>
</gene>
<proteinExistence type="inferred from homology"/>
<dbReference type="Pfam" id="PF00378">
    <property type="entry name" value="ECH_1"/>
    <property type="match status" value="1"/>
</dbReference>
<evidence type="ECO:0000313" key="3">
    <source>
        <dbReference type="Proteomes" id="UP000242957"/>
    </source>
</evidence>
<evidence type="ECO:0000313" key="2">
    <source>
        <dbReference type="EMBL" id="SDN88319.1"/>
    </source>
</evidence>
<comment type="similarity">
    <text evidence="1">Belongs to the enoyl-CoA hydratase/isomerase family.</text>
</comment>
<accession>A0A1H0F1B2</accession>
<protein>
    <submittedName>
        <fullName evidence="2">2-(1,2-epoxy-1,2-dihydrophenyl)acetyl-CoA isomerase</fullName>
    </submittedName>
</protein>
<dbReference type="AlphaFoldDB" id="A0A1H0F1B2"/>
<dbReference type="Proteomes" id="UP000242957">
    <property type="component" value="Unassembled WGS sequence"/>
</dbReference>
<name>A0A1H0F1B2_9PSED</name>
<dbReference type="Gene3D" id="3.90.226.10">
    <property type="entry name" value="2-enoyl-CoA Hydratase, Chain A, domain 1"/>
    <property type="match status" value="1"/>
</dbReference>
<dbReference type="CDD" id="cd06558">
    <property type="entry name" value="crotonase-like"/>
    <property type="match status" value="1"/>
</dbReference>
<dbReference type="OrthoDB" id="9777711at2"/>
<dbReference type="RefSeq" id="WP_084310695.1">
    <property type="nucleotide sequence ID" value="NZ_FNIJ01000006.1"/>
</dbReference>
<reference evidence="3" key="1">
    <citation type="submission" date="2016-10" db="EMBL/GenBank/DDBJ databases">
        <authorList>
            <person name="Varghese N."/>
            <person name="Submissions S."/>
        </authorList>
    </citation>
    <scope>NUCLEOTIDE SEQUENCE [LARGE SCALE GENOMIC DNA]</scope>
    <source>
        <strain evidence="3">JCM 21621</strain>
    </source>
</reference>
<dbReference type="SUPFAM" id="SSF52096">
    <property type="entry name" value="ClpP/crotonase"/>
    <property type="match status" value="1"/>
</dbReference>
<evidence type="ECO:0000256" key="1">
    <source>
        <dbReference type="ARBA" id="ARBA00005254"/>
    </source>
</evidence>
<dbReference type="Gene3D" id="1.10.12.10">
    <property type="entry name" value="Lyase 2-enoyl-coa Hydratase, Chain A, domain 2"/>
    <property type="match status" value="1"/>
</dbReference>
<dbReference type="GO" id="GO:0016853">
    <property type="term" value="F:isomerase activity"/>
    <property type="evidence" value="ECO:0007669"/>
    <property type="project" value="UniProtKB-KW"/>
</dbReference>
<dbReference type="PANTHER" id="PTHR43459">
    <property type="entry name" value="ENOYL-COA HYDRATASE"/>
    <property type="match status" value="1"/>
</dbReference>
<keyword evidence="2" id="KW-0413">Isomerase</keyword>